<keyword evidence="2" id="KW-0677">Repeat</keyword>
<dbReference type="STRING" id="10195.A0A3M7RVH1"/>
<evidence type="ECO:0000313" key="5">
    <source>
        <dbReference type="Proteomes" id="UP000276133"/>
    </source>
</evidence>
<feature type="chain" id="PRO_5017947003" evidence="3">
    <location>
        <begin position="20"/>
        <end position="504"/>
    </location>
</feature>
<dbReference type="PROSITE" id="PS51450">
    <property type="entry name" value="LRR"/>
    <property type="match status" value="2"/>
</dbReference>
<keyword evidence="1" id="KW-0433">Leucine-rich repeat</keyword>
<evidence type="ECO:0000256" key="2">
    <source>
        <dbReference type="ARBA" id="ARBA00022737"/>
    </source>
</evidence>
<dbReference type="Gene3D" id="3.80.10.10">
    <property type="entry name" value="Ribonuclease Inhibitor"/>
    <property type="match status" value="2"/>
</dbReference>
<dbReference type="SMART" id="SM00369">
    <property type="entry name" value="LRR_TYP"/>
    <property type="match status" value="7"/>
</dbReference>
<dbReference type="Proteomes" id="UP000276133">
    <property type="component" value="Unassembled WGS sequence"/>
</dbReference>
<proteinExistence type="predicted"/>
<name>A0A3M7RVH1_BRAPC</name>
<dbReference type="Pfam" id="PF13855">
    <property type="entry name" value="LRR_8"/>
    <property type="match status" value="2"/>
</dbReference>
<dbReference type="SUPFAM" id="SSF52058">
    <property type="entry name" value="L domain-like"/>
    <property type="match status" value="1"/>
</dbReference>
<feature type="signal peptide" evidence="3">
    <location>
        <begin position="1"/>
        <end position="19"/>
    </location>
</feature>
<accession>A0A3M7RVH1</accession>
<keyword evidence="5" id="KW-1185">Reference proteome</keyword>
<dbReference type="EMBL" id="REGN01002561">
    <property type="protein sequence ID" value="RNA27338.1"/>
    <property type="molecule type" value="Genomic_DNA"/>
</dbReference>
<evidence type="ECO:0000313" key="4">
    <source>
        <dbReference type="EMBL" id="RNA27338.1"/>
    </source>
</evidence>
<evidence type="ECO:0000256" key="1">
    <source>
        <dbReference type="ARBA" id="ARBA00022614"/>
    </source>
</evidence>
<protein>
    <submittedName>
        <fullName evidence="4">Leucine-rich repeat-containing 15</fullName>
    </submittedName>
</protein>
<evidence type="ECO:0000256" key="3">
    <source>
        <dbReference type="SAM" id="SignalP"/>
    </source>
</evidence>
<dbReference type="PANTHER" id="PTHR24366:SF96">
    <property type="entry name" value="LEUCINE RICH REPEAT CONTAINING 53"/>
    <property type="match status" value="1"/>
</dbReference>
<dbReference type="PANTHER" id="PTHR24366">
    <property type="entry name" value="IG(IMMUNOGLOBULIN) AND LRR(LEUCINE RICH REPEAT) DOMAINS"/>
    <property type="match status" value="1"/>
</dbReference>
<dbReference type="InterPro" id="IPR003591">
    <property type="entry name" value="Leu-rich_rpt_typical-subtyp"/>
</dbReference>
<reference evidence="4 5" key="1">
    <citation type="journal article" date="2018" name="Sci. Rep.">
        <title>Genomic signatures of local adaptation to the degree of environmental predictability in rotifers.</title>
        <authorList>
            <person name="Franch-Gras L."/>
            <person name="Hahn C."/>
            <person name="Garcia-Roger E.M."/>
            <person name="Carmona M.J."/>
            <person name="Serra M."/>
            <person name="Gomez A."/>
        </authorList>
    </citation>
    <scope>NUCLEOTIDE SEQUENCE [LARGE SCALE GENOMIC DNA]</scope>
    <source>
        <strain evidence="4">HYR1</strain>
    </source>
</reference>
<dbReference type="InterPro" id="IPR001611">
    <property type="entry name" value="Leu-rich_rpt"/>
</dbReference>
<dbReference type="InterPro" id="IPR032675">
    <property type="entry name" value="LRR_dom_sf"/>
</dbReference>
<dbReference type="AlphaFoldDB" id="A0A3M7RVH1"/>
<dbReference type="OrthoDB" id="1055097at2759"/>
<comment type="caution">
    <text evidence="4">The sequence shown here is derived from an EMBL/GenBank/DDBJ whole genome shotgun (WGS) entry which is preliminary data.</text>
</comment>
<sequence>MKIFIFCLLSLCWSRVTSGQEEFCLFEKCECSGDVMQDEILESNDQAVKIYDIYCRLEETNEMGGFPARDSSPEAQTGRVYIFDLQSNKIRSIPDEAFTGLDVQYLDMNLNEIRVIGNRSLSGLAGSVALDMSYNQIELIEPDAFNHATFELRALKIDSNKLGSMEPAQLSSVFRSLGTLSALQMANNGLSEMPRISHLGQLKQLSLSKNQIEHLGHIPSSVSDLNLDHNRLRSIEADTLANLKELKYLSLDGNQIGHIDPAAFHNLVELVSINLARNYIKHLPDKFLFTLINLDRLDVSSQNQMLNNISAFAFDRQSNEKFIKSIDLSGNRLSHFSGRAFCSRNQTRSYINVIELSLANRLESEVSACWFVHVWRGYHSSIHGLDRRIPKVVFKKSTLFDNADVHTKCSCEFDKARLFVNLDGHCLMDDGQLVPFSSFSCQTNFDKKEVEAQCDSMPEYQCTPAHTTTTTTTTTVTTTTTFTTTTVTTTPAPTTTTAPVQFVH</sequence>
<keyword evidence="3" id="KW-0732">Signal</keyword>
<organism evidence="4 5">
    <name type="scientific">Brachionus plicatilis</name>
    <name type="common">Marine rotifer</name>
    <name type="synonym">Brachionus muelleri</name>
    <dbReference type="NCBI Taxonomy" id="10195"/>
    <lineage>
        <taxon>Eukaryota</taxon>
        <taxon>Metazoa</taxon>
        <taxon>Spiralia</taxon>
        <taxon>Gnathifera</taxon>
        <taxon>Rotifera</taxon>
        <taxon>Eurotatoria</taxon>
        <taxon>Monogononta</taxon>
        <taxon>Pseudotrocha</taxon>
        <taxon>Ploima</taxon>
        <taxon>Brachionidae</taxon>
        <taxon>Brachionus</taxon>
    </lineage>
</organism>
<feature type="non-terminal residue" evidence="4">
    <location>
        <position position="504"/>
    </location>
</feature>
<gene>
    <name evidence="4" type="ORF">BpHYR1_052962</name>
</gene>